<reference evidence="1 2" key="1">
    <citation type="submission" date="2016-10" db="EMBL/GenBank/DDBJ databases">
        <title>Genome sequence of a sulfur-reducing bacterium Desulfurobacterium indicum K6013.</title>
        <authorList>
            <person name="Cao J."/>
            <person name="Shao Z."/>
            <person name="Alain K."/>
            <person name="Jebbar M."/>
        </authorList>
    </citation>
    <scope>NUCLEOTIDE SEQUENCE [LARGE SCALE GENOMIC DNA]</scope>
    <source>
        <strain evidence="1 2">K6013</strain>
    </source>
</reference>
<sequence>MTDFLSSEIIDKISSILLKKLTEKEKQIILKQFGEYSFKVIRAEVYYILTEKKKIIEQRAEVNFSFLYTIARNYFQDKFLKGRIHHILKEESLPELLGKSTSHSVITFLFVEEMVEIITNNLSDKEIETLCWMIFNKKYPSEENPFLSTLSRDAKYKRWNRLKRKLNSLFKEYGSFNEEEFTLFCELYMSTTCKKFRLKG</sequence>
<accession>A0A1R1MKQ1</accession>
<dbReference type="STRING" id="1914305.BLW93_05520"/>
<organism evidence="1 2">
    <name type="scientific">Desulfurobacterium indicum</name>
    <dbReference type="NCBI Taxonomy" id="1914305"/>
    <lineage>
        <taxon>Bacteria</taxon>
        <taxon>Pseudomonadati</taxon>
        <taxon>Aquificota</taxon>
        <taxon>Aquificia</taxon>
        <taxon>Desulfurobacteriales</taxon>
        <taxon>Desulfurobacteriaceae</taxon>
        <taxon>Desulfurobacterium</taxon>
    </lineage>
</organism>
<evidence type="ECO:0000313" key="1">
    <source>
        <dbReference type="EMBL" id="OMH40385.1"/>
    </source>
</evidence>
<proteinExistence type="predicted"/>
<comment type="caution">
    <text evidence="1">The sequence shown here is derived from an EMBL/GenBank/DDBJ whole genome shotgun (WGS) entry which is preliminary data.</text>
</comment>
<dbReference type="OrthoDB" id="14194at2"/>
<dbReference type="EMBL" id="MOEN01000018">
    <property type="protein sequence ID" value="OMH40385.1"/>
    <property type="molecule type" value="Genomic_DNA"/>
</dbReference>
<protein>
    <submittedName>
        <fullName evidence="1">Uncharacterized protein</fullName>
    </submittedName>
</protein>
<gene>
    <name evidence="1" type="ORF">BLW93_05520</name>
</gene>
<dbReference type="RefSeq" id="WP_076713105.1">
    <property type="nucleotide sequence ID" value="NZ_MOEN01000018.1"/>
</dbReference>
<keyword evidence="2" id="KW-1185">Reference proteome</keyword>
<name>A0A1R1MKQ1_9BACT</name>
<dbReference type="Proteomes" id="UP000187408">
    <property type="component" value="Unassembled WGS sequence"/>
</dbReference>
<dbReference type="AlphaFoldDB" id="A0A1R1MKQ1"/>
<evidence type="ECO:0000313" key="2">
    <source>
        <dbReference type="Proteomes" id="UP000187408"/>
    </source>
</evidence>